<evidence type="ECO:0000313" key="1">
    <source>
        <dbReference type="EMBL" id="RUM99138.1"/>
    </source>
</evidence>
<evidence type="ECO:0000313" key="2">
    <source>
        <dbReference type="Proteomes" id="UP000281647"/>
    </source>
</evidence>
<dbReference type="RefSeq" id="WP_128624642.1">
    <property type="nucleotide sequence ID" value="NZ_ML133508.1"/>
</dbReference>
<keyword evidence="2" id="KW-1185">Reference proteome</keyword>
<protein>
    <recommendedName>
        <fullName evidence="3">Transcriptional regulator</fullName>
    </recommendedName>
</protein>
<dbReference type="OrthoDB" id="8085626at2"/>
<dbReference type="Proteomes" id="UP000281647">
    <property type="component" value="Unassembled WGS sequence"/>
</dbReference>
<evidence type="ECO:0008006" key="3">
    <source>
        <dbReference type="Google" id="ProtNLM"/>
    </source>
</evidence>
<gene>
    <name evidence="1" type="ORF">EET67_05770</name>
</gene>
<comment type="caution">
    <text evidence="1">The sequence shown here is derived from an EMBL/GenBank/DDBJ whole genome shotgun (WGS) entry which is preliminary data.</text>
</comment>
<sequence length="68" mass="7591">MAINWEELGEEERTALKRMNRGPYPALSEALAERLISLGLAERRASGVGINREGRQLVIDTLLAAREQ</sequence>
<dbReference type="AlphaFoldDB" id="A0A432VAC6"/>
<proteinExistence type="predicted"/>
<name>A0A432VAC6_9HYPH</name>
<accession>A0A432VAC6</accession>
<reference evidence="1 2" key="1">
    <citation type="submission" date="2018-11" db="EMBL/GenBank/DDBJ databases">
        <title>Pseudaminobacter arsenicus sp. nov., an arsenic-resistant bacterium isolated from arsenic-rich aquifers.</title>
        <authorList>
            <person name="Mu Y."/>
        </authorList>
    </citation>
    <scope>NUCLEOTIDE SEQUENCE [LARGE SCALE GENOMIC DNA]</scope>
    <source>
        <strain evidence="1 2">CB3</strain>
    </source>
</reference>
<organism evidence="1 2">
    <name type="scientific">Borborobacter arsenicus</name>
    <dbReference type="NCBI Taxonomy" id="1851146"/>
    <lineage>
        <taxon>Bacteria</taxon>
        <taxon>Pseudomonadati</taxon>
        <taxon>Pseudomonadota</taxon>
        <taxon>Alphaproteobacteria</taxon>
        <taxon>Hyphomicrobiales</taxon>
        <taxon>Phyllobacteriaceae</taxon>
        <taxon>Borborobacter</taxon>
    </lineage>
</organism>
<dbReference type="EMBL" id="RKST01000003">
    <property type="protein sequence ID" value="RUM99138.1"/>
    <property type="molecule type" value="Genomic_DNA"/>
</dbReference>